<name>A0AAU6PYM0_9DEIO</name>
<reference evidence="1" key="1">
    <citation type="submission" date="2024-03" db="EMBL/GenBank/DDBJ databases">
        <title>Deinococcus weizhi sp. nov., isolated from human skin.</title>
        <authorList>
            <person name="Wei Z."/>
            <person name="Tian F."/>
            <person name="Yang C."/>
            <person name="Xin L.T."/>
            <person name="Wen Z.J."/>
            <person name="Lan K.C."/>
            <person name="Yu L."/>
            <person name="Zhe W."/>
            <person name="Dan F.D."/>
            <person name="Jun W."/>
            <person name="Rui Z."/>
            <person name="Yong X.J."/>
            <person name="Ting Y."/>
            <person name="Wei X."/>
            <person name="Xu Z.G."/>
            <person name="Xin Z."/>
            <person name="Dong F.G."/>
            <person name="Ni X.M."/>
            <person name="Zheng M.G."/>
            <person name="Chun Y."/>
            <person name="Qian W.X."/>
        </authorList>
    </citation>
    <scope>NUCLEOTIDE SEQUENCE</scope>
    <source>
        <strain evidence="1">VB142</strain>
    </source>
</reference>
<proteinExistence type="predicted"/>
<gene>
    <name evidence="1" type="ORF">WDJ50_08260</name>
</gene>
<dbReference type="RefSeq" id="WP_339094079.1">
    <property type="nucleotide sequence ID" value="NZ_CP149782.1"/>
</dbReference>
<dbReference type="AlphaFoldDB" id="A0AAU6PYM0"/>
<organism evidence="1">
    <name type="scientific">Deinococcus sp. VB142</name>
    <dbReference type="NCBI Taxonomy" id="3112952"/>
    <lineage>
        <taxon>Bacteria</taxon>
        <taxon>Thermotogati</taxon>
        <taxon>Deinococcota</taxon>
        <taxon>Deinococci</taxon>
        <taxon>Deinococcales</taxon>
        <taxon>Deinococcaceae</taxon>
        <taxon>Deinococcus</taxon>
    </lineage>
</organism>
<dbReference type="EMBL" id="CP149782">
    <property type="protein sequence ID" value="WYF43423.1"/>
    <property type="molecule type" value="Genomic_DNA"/>
</dbReference>
<accession>A0AAU6PYM0</accession>
<sequence length="125" mass="13732">MNSYFKFLLLLLLAAIAGGLFKIVSTLGTADSRVSAPQEFKIPPSDPLIEPKENAGRCLATAKIVLPKQYDAFANHSRFTGAKRLTDQTWQIRGELSEYSAAGVKVFVFECLDDKDSTGVEIHPK</sequence>
<protein>
    <submittedName>
        <fullName evidence="1">Uncharacterized protein</fullName>
    </submittedName>
</protein>
<evidence type="ECO:0000313" key="1">
    <source>
        <dbReference type="EMBL" id="WYF43423.1"/>
    </source>
</evidence>